<accession>A0A164H1M6</accession>
<comment type="caution">
    <text evidence="1">The sequence shown here is derived from an EMBL/GenBank/DDBJ whole genome shotgun (WGS) entry which is preliminary data.</text>
</comment>
<dbReference type="OrthoDB" id="4553153at2"/>
<evidence type="ECO:0000313" key="1">
    <source>
        <dbReference type="EMBL" id="KZM68126.1"/>
    </source>
</evidence>
<dbReference type="Proteomes" id="UP000076512">
    <property type="component" value="Unassembled WGS sequence"/>
</dbReference>
<name>A0A164H1M6_9NOCA</name>
<dbReference type="STRING" id="455432.AWN90_09295"/>
<dbReference type="AlphaFoldDB" id="A0A164H1M6"/>
<sequence>MAARKTSRADVQVGRFYELQQELSATRRGPYQLTEAISIPPLTLAQSRAIRKANSDDEQLKILLGEHFAAIIALYDDRPLDEWLAFQNDLYAHFFGQGARELPGGSSGS</sequence>
<gene>
    <name evidence="1" type="ORF">AWN90_09295</name>
</gene>
<organism evidence="1 2">
    <name type="scientific">Nocardia terpenica</name>
    <dbReference type="NCBI Taxonomy" id="455432"/>
    <lineage>
        <taxon>Bacteria</taxon>
        <taxon>Bacillati</taxon>
        <taxon>Actinomycetota</taxon>
        <taxon>Actinomycetes</taxon>
        <taxon>Mycobacteriales</taxon>
        <taxon>Nocardiaceae</taxon>
        <taxon>Nocardia</taxon>
    </lineage>
</organism>
<evidence type="ECO:0000313" key="2">
    <source>
        <dbReference type="Proteomes" id="UP000076512"/>
    </source>
</evidence>
<reference evidence="1 2" key="1">
    <citation type="submission" date="2016-04" db="EMBL/GenBank/DDBJ databases">
        <authorList>
            <person name="Evans L.H."/>
            <person name="Alamgir A."/>
            <person name="Owens N."/>
            <person name="Weber N.D."/>
            <person name="Virtaneva K."/>
            <person name="Barbian K."/>
            <person name="Babar A."/>
            <person name="Rosenke K."/>
        </authorList>
    </citation>
    <scope>NUCLEOTIDE SEQUENCE [LARGE SCALE GENOMIC DNA]</scope>
    <source>
        <strain evidence="1 2">IFM 0406</strain>
    </source>
</reference>
<protein>
    <submittedName>
        <fullName evidence="1">Uncharacterized protein</fullName>
    </submittedName>
</protein>
<keyword evidence="2" id="KW-1185">Reference proteome</keyword>
<proteinExistence type="predicted"/>
<dbReference type="EMBL" id="LWGR01000021">
    <property type="protein sequence ID" value="KZM68126.1"/>
    <property type="molecule type" value="Genomic_DNA"/>
</dbReference>
<dbReference type="RefSeq" id="WP_067579457.1">
    <property type="nucleotide sequence ID" value="NZ_JABMCZ010000002.1"/>
</dbReference>